<evidence type="ECO:0000313" key="2">
    <source>
        <dbReference type="EMBL" id="SVB34008.1"/>
    </source>
</evidence>
<dbReference type="AlphaFoldDB" id="A0A382D6E3"/>
<reference evidence="2" key="1">
    <citation type="submission" date="2018-05" db="EMBL/GenBank/DDBJ databases">
        <authorList>
            <person name="Lanie J.A."/>
            <person name="Ng W.-L."/>
            <person name="Kazmierczak K.M."/>
            <person name="Andrzejewski T.M."/>
            <person name="Davidsen T.M."/>
            <person name="Wayne K.J."/>
            <person name="Tettelin H."/>
            <person name="Glass J.I."/>
            <person name="Rusch D."/>
            <person name="Podicherti R."/>
            <person name="Tsui H.-C.T."/>
            <person name="Winkler M.E."/>
        </authorList>
    </citation>
    <scope>NUCLEOTIDE SEQUENCE</scope>
</reference>
<gene>
    <name evidence="2" type="ORF">METZ01_LOCUS186862</name>
</gene>
<protein>
    <recommendedName>
        <fullName evidence="1">Peptidase M16 C-terminal domain-containing protein</fullName>
    </recommendedName>
</protein>
<organism evidence="2">
    <name type="scientific">marine metagenome</name>
    <dbReference type="NCBI Taxonomy" id="408172"/>
    <lineage>
        <taxon>unclassified sequences</taxon>
        <taxon>metagenomes</taxon>
        <taxon>ecological metagenomes</taxon>
    </lineage>
</organism>
<dbReference type="EMBL" id="UINC01037866">
    <property type="protein sequence ID" value="SVB34008.1"/>
    <property type="molecule type" value="Genomic_DNA"/>
</dbReference>
<dbReference type="GO" id="GO:0046872">
    <property type="term" value="F:metal ion binding"/>
    <property type="evidence" value="ECO:0007669"/>
    <property type="project" value="InterPro"/>
</dbReference>
<accession>A0A382D6E3</accession>
<feature type="non-terminal residue" evidence="2">
    <location>
        <position position="1"/>
    </location>
</feature>
<dbReference type="InterPro" id="IPR011249">
    <property type="entry name" value="Metalloenz_LuxS/M16"/>
</dbReference>
<sequence>AEPPFLFAYSSKRSWVQSKQMYTLSAYVKSNGILDGMEGLLTEVIRAQRFGFTQTELDRQKTTFLRGLEKQYSEKDKTESGTYKWDYKENFLKGTSIPSIDYIYQVSDSLLAGITLEDLNEMSKKLISDNNRVITASSPENKDIIIPTKFDLAGIFNKVISSDISAYVDAVSNEPLVSSLNDPGNIVSEEIHASINVTEWTLNNGIKVVLKPTDFKNDEILFYAHSPGGTSLVDNEDFMAAQTAADIIGESGIGNFNKIKLDKMLSDKIVKVSPWLSELDEGLSGNASPKDQETMFQLIYQYFISPRSDETAYMAYKSRMEGWIENRNARPENVFRDSIQVTKAQHHFRARPWTMEVLQEMGLEKSYEIFKDRFSDAGDFTFFFVGNFDLNEMKILVETYLGSLPGTGRNETWRDVGMEMPAGIVENSVKKGVEPKSMVHLSFNGKFNWSRENHHLLNSLESVMEIKLREIMREDMGGTYGVWMWTNPQHYPREKYEFNIVFGCSPENVDTLTKALFSQIDSVQTYGIDIDYVSKVQEKQKQSREVDLKENQFWLDKISACYFHGINPEKILDYDDLVNDLSVLRIQKAAKDYLNIENYVKVVLYPEVLD</sequence>
<feature type="domain" description="Peptidase M16 C-terminal" evidence="1">
    <location>
        <begin position="368"/>
        <end position="538"/>
    </location>
</feature>
<name>A0A382D6E3_9ZZZZ</name>
<proteinExistence type="predicted"/>
<dbReference type="SUPFAM" id="SSF63411">
    <property type="entry name" value="LuxS/MPP-like metallohydrolase"/>
    <property type="match status" value="3"/>
</dbReference>
<evidence type="ECO:0000259" key="1">
    <source>
        <dbReference type="Pfam" id="PF05193"/>
    </source>
</evidence>
<dbReference type="InterPro" id="IPR007863">
    <property type="entry name" value="Peptidase_M16_C"/>
</dbReference>
<dbReference type="Pfam" id="PF05193">
    <property type="entry name" value="Peptidase_M16_C"/>
    <property type="match status" value="1"/>
</dbReference>
<dbReference type="Gene3D" id="3.30.830.10">
    <property type="entry name" value="Metalloenzyme, LuxS/M16 peptidase-like"/>
    <property type="match status" value="3"/>
</dbReference>